<evidence type="ECO:0000313" key="7">
    <source>
        <dbReference type="Proteomes" id="UP000079169"/>
    </source>
</evidence>
<gene>
    <name evidence="8" type="primary">LOC108252062</name>
</gene>
<feature type="domain" description="PHD-type" evidence="6">
    <location>
        <begin position="1"/>
        <end position="57"/>
    </location>
</feature>
<accession>A0A1S4E8E2</accession>
<proteinExistence type="predicted"/>
<keyword evidence="7" id="KW-1185">Reference proteome</keyword>
<dbReference type="AlphaFoldDB" id="A0A1S4E8E2"/>
<dbReference type="SUPFAM" id="SSF57903">
    <property type="entry name" value="FYVE/PHD zinc finger"/>
    <property type="match status" value="1"/>
</dbReference>
<dbReference type="KEGG" id="dci:108252062"/>
<name>A0A1S4E8E2_DIACI</name>
<dbReference type="PROSITE" id="PS50016">
    <property type="entry name" value="ZF_PHD_2"/>
    <property type="match status" value="1"/>
</dbReference>
<dbReference type="CDD" id="cd15489">
    <property type="entry name" value="PHD_SF"/>
    <property type="match status" value="1"/>
</dbReference>
<evidence type="ECO:0000259" key="6">
    <source>
        <dbReference type="PROSITE" id="PS50016"/>
    </source>
</evidence>
<dbReference type="GO" id="GO:0008270">
    <property type="term" value="F:zinc ion binding"/>
    <property type="evidence" value="ECO:0007669"/>
    <property type="project" value="UniProtKB-KW"/>
</dbReference>
<keyword evidence="5" id="KW-0175">Coiled coil</keyword>
<dbReference type="PROSITE" id="PS01359">
    <property type="entry name" value="ZF_PHD_1"/>
    <property type="match status" value="1"/>
</dbReference>
<dbReference type="InterPro" id="IPR013083">
    <property type="entry name" value="Znf_RING/FYVE/PHD"/>
</dbReference>
<evidence type="ECO:0000313" key="8">
    <source>
        <dbReference type="RefSeq" id="XP_017298448.1"/>
    </source>
</evidence>
<feature type="coiled-coil region" evidence="5">
    <location>
        <begin position="150"/>
        <end position="181"/>
    </location>
</feature>
<evidence type="ECO:0000256" key="5">
    <source>
        <dbReference type="SAM" id="Coils"/>
    </source>
</evidence>
<dbReference type="Pfam" id="PF25298">
    <property type="entry name" value="Baculo_FP_2nd"/>
    <property type="match status" value="1"/>
</dbReference>
<dbReference type="Proteomes" id="UP000079169">
    <property type="component" value="Unplaced"/>
</dbReference>
<dbReference type="InterPro" id="IPR057251">
    <property type="entry name" value="FP_C"/>
</dbReference>
<dbReference type="STRING" id="121845.A0A1S4E8E2"/>
<dbReference type="Gene3D" id="3.30.40.10">
    <property type="entry name" value="Zinc/RING finger domain, C3HC4 (zinc finger)"/>
    <property type="match status" value="1"/>
</dbReference>
<protein>
    <submittedName>
        <fullName evidence="8">Uncharacterized protein LOC108252062</fullName>
    </submittedName>
</protein>
<dbReference type="GeneID" id="108252062"/>
<dbReference type="InterPro" id="IPR011011">
    <property type="entry name" value="Znf_FYVE_PHD"/>
</dbReference>
<dbReference type="PaxDb" id="121845-A0A1S4E8E2"/>
<organism evidence="7 8">
    <name type="scientific">Diaphorina citri</name>
    <name type="common">Asian citrus psyllid</name>
    <dbReference type="NCBI Taxonomy" id="121845"/>
    <lineage>
        <taxon>Eukaryota</taxon>
        <taxon>Metazoa</taxon>
        <taxon>Ecdysozoa</taxon>
        <taxon>Arthropoda</taxon>
        <taxon>Hexapoda</taxon>
        <taxon>Insecta</taxon>
        <taxon>Pterygota</taxon>
        <taxon>Neoptera</taxon>
        <taxon>Paraneoptera</taxon>
        <taxon>Hemiptera</taxon>
        <taxon>Sternorrhyncha</taxon>
        <taxon>Psylloidea</taxon>
        <taxon>Psyllidae</taxon>
        <taxon>Diaphorininae</taxon>
        <taxon>Diaphorina</taxon>
    </lineage>
</organism>
<evidence type="ECO:0000256" key="2">
    <source>
        <dbReference type="ARBA" id="ARBA00022771"/>
    </source>
</evidence>
<keyword evidence="1" id="KW-0479">Metal-binding</keyword>
<keyword evidence="2 4" id="KW-0863">Zinc-finger</keyword>
<keyword evidence="3" id="KW-0862">Zinc</keyword>
<evidence type="ECO:0000256" key="3">
    <source>
        <dbReference type="ARBA" id="ARBA00022833"/>
    </source>
</evidence>
<dbReference type="OrthoDB" id="6676313at2759"/>
<reference evidence="8" key="1">
    <citation type="submission" date="2025-08" db="UniProtKB">
        <authorList>
            <consortium name="RefSeq"/>
        </authorList>
    </citation>
    <scope>IDENTIFICATION</scope>
</reference>
<evidence type="ECO:0000256" key="4">
    <source>
        <dbReference type="PROSITE-ProRule" id="PRU00146"/>
    </source>
</evidence>
<sequence>MECTDCNGKLPKNGNYVHCHACGGDYHYTCTSLSEKSYKSMSKPKKLEWKCLECRKINASQMSAKSSTRKKSESENSDCESDISDILARRTRKLKVHDNEKVSDKSMEQLFEQFENRLWKKMSKKLSDIEEFMGFASSKIDDFSKLMKDIQKKQVTMEVAQEKLRQENMELKSKCKALEIGLNENAQLFNRNKLEITNIPTTVANPNEVVAKVLEKVNGEKIDEKSYGTEVRKYENQVNVVVQFESVVQRDKIVKKKRAERTVKLGDAMNTADDQMIYINESLTPYYAKLYGEAKKIKKEKKYAFIWIRDGKILLKKTEQSRPMRLMAMEDLGKL</sequence>
<dbReference type="InterPro" id="IPR019786">
    <property type="entry name" value="Zinc_finger_PHD-type_CS"/>
</dbReference>
<dbReference type="OMA" id="DAMNTAD"/>
<evidence type="ECO:0000256" key="1">
    <source>
        <dbReference type="ARBA" id="ARBA00022723"/>
    </source>
</evidence>
<dbReference type="RefSeq" id="XP_017298448.1">
    <property type="nucleotide sequence ID" value="XM_017442959.1"/>
</dbReference>
<dbReference type="InterPro" id="IPR019787">
    <property type="entry name" value="Znf_PHD-finger"/>
</dbReference>